<evidence type="ECO:0000256" key="1">
    <source>
        <dbReference type="SAM" id="MobiDB-lite"/>
    </source>
</evidence>
<feature type="region of interest" description="Disordered" evidence="1">
    <location>
        <begin position="111"/>
        <end position="135"/>
    </location>
</feature>
<evidence type="ECO:0000313" key="2">
    <source>
        <dbReference type="EMBL" id="WPR90278.1"/>
    </source>
</evidence>
<dbReference type="Proteomes" id="UP001323798">
    <property type="component" value="Chromosome"/>
</dbReference>
<gene>
    <name evidence="2" type="ORF">SM116_03045</name>
</gene>
<organism evidence="2 3">
    <name type="scientific">Microbacterium rhizosphaerae</name>
    <dbReference type="NCBI Taxonomy" id="1678237"/>
    <lineage>
        <taxon>Bacteria</taxon>
        <taxon>Bacillati</taxon>
        <taxon>Actinomycetota</taxon>
        <taxon>Actinomycetes</taxon>
        <taxon>Micrococcales</taxon>
        <taxon>Microbacteriaceae</taxon>
        <taxon>Microbacterium</taxon>
    </lineage>
</organism>
<protein>
    <submittedName>
        <fullName evidence="2">Uncharacterized protein</fullName>
    </submittedName>
</protein>
<dbReference type="EMBL" id="CP139368">
    <property type="protein sequence ID" value="WPR90278.1"/>
    <property type="molecule type" value="Genomic_DNA"/>
</dbReference>
<dbReference type="RefSeq" id="WP_320942990.1">
    <property type="nucleotide sequence ID" value="NZ_BAABEU010000011.1"/>
</dbReference>
<evidence type="ECO:0000313" key="3">
    <source>
        <dbReference type="Proteomes" id="UP001323798"/>
    </source>
</evidence>
<keyword evidence="3" id="KW-1185">Reference proteome</keyword>
<sequence length="135" mass="15425">MIESDWTPHRRDDGELLGWIRPEDDEWVAVDLFGHEVSGPLDWLDAEAILEERGISWLADIWVLEGESVDAGPLRVRIVEVTPERVVVQTDDYGAIDAPVERFELPWPAPASLRRRRPDDPDGRIYPSRRGVTES</sequence>
<proteinExistence type="predicted"/>
<reference evidence="2 3" key="1">
    <citation type="submission" date="2023-11" db="EMBL/GenBank/DDBJ databases">
        <title>Genome sequence of Microbacterium rhizosphaerae KACC 19337.</title>
        <authorList>
            <person name="Choi H."/>
            <person name="Kim S."/>
            <person name="Kim Y."/>
            <person name="Kwon S.-W."/>
            <person name="Heo J."/>
        </authorList>
    </citation>
    <scope>NUCLEOTIDE SEQUENCE [LARGE SCALE GENOMIC DNA]</scope>
    <source>
        <strain evidence="2 3">KACC 19337</strain>
    </source>
</reference>
<accession>A0ABZ0SMD2</accession>
<name>A0ABZ0SMD2_9MICO</name>